<sequence length="581" mass="62142">MAVTPNLNLPLLDSEEKVSEDHLKINQFVEALDTRLGEVLATIEGLAEVDHAHEMAKVNGLAEALELLARIDHSHKLHELADVDVEDAPDGKILQKIAGKWGLGDRGYSVPEINNIVAELASDDHKHPIADVDGLADKLAKFADATKNAKFNQALSVGGDVYLNNKAIISNDSDGEFADRSGENIDHVYHNDSENSWHFVSDDSYRAAGNSILRAGKVDLFRDDITTNGTNHMVRVRNHSAGQEDLTGNRSHNGVYVENYPRAPRNGSTEDGKRMYSVAGRFYAYNYSEEGFLYELSGGLSVGSHRGKTDLRYLLGHQGIATTSATSEGNIEYVWAGRSKTVLDGSHVQTAVGHEAIVNPNHANASVDTAVGVSIRMDHDAGTVTKNPVALYMNYDGAWDGRERIGIQQWDVASNYLTGKTHIDGHEVVHEGNIEGKLEITGLSNGPLKITVKSSGTWTKHPDSKKAVVFLTTTGKSSSSGGRVSGYSGGTAVKIFDLRDGPSTGQVAIGSSYTSTSTFKYNGHTLSMKGTNTASGHDAVFATSAGQGSDGNGGDATPPASFWGTGSMGAARSGGVVIWEY</sequence>
<evidence type="ECO:0000313" key="1">
    <source>
        <dbReference type="EMBL" id="QUS59219.1"/>
    </source>
</evidence>
<dbReference type="Proteomes" id="UP000680706">
    <property type="component" value="Plasmid pAb134-05"/>
</dbReference>
<evidence type="ECO:0000313" key="2">
    <source>
        <dbReference type="Proteomes" id="UP000680706"/>
    </source>
</evidence>
<organism evidence="1 2">
    <name type="scientific">Pseudovibrio brasiliensis</name>
    <dbReference type="NCBI Taxonomy" id="1898042"/>
    <lineage>
        <taxon>Bacteria</taxon>
        <taxon>Pseudomonadati</taxon>
        <taxon>Pseudomonadota</taxon>
        <taxon>Alphaproteobacteria</taxon>
        <taxon>Hyphomicrobiales</taxon>
        <taxon>Stappiaceae</taxon>
        <taxon>Pseudovibrio</taxon>
    </lineage>
</organism>
<reference evidence="1 2" key="1">
    <citation type="journal article" date="2021" name="Angew. Chem. Int. Ed. Engl.">
        <title>A novel family of nonribosomal peptides modulate collective behavior in Pseudovibrio bacteria isolated from marine sponges.</title>
        <authorList>
            <person name="Ioca L.P."/>
            <person name="Dai Y."/>
            <person name="Kunakom S."/>
            <person name="Diaz-Espinosa J."/>
            <person name="Krunic A."/>
            <person name="Crnkovic C.M."/>
            <person name="Orjala J."/>
            <person name="Sanchez L.M."/>
            <person name="Ferreira A.G."/>
            <person name="Berlinck R.G.S."/>
            <person name="Eustaquio A.S."/>
        </authorList>
    </citation>
    <scope>NUCLEOTIDE SEQUENCE [LARGE SCALE GENOMIC DNA]</scope>
    <source>
        <strain evidence="1 2">Ab134</strain>
        <plasmid evidence="1 2">pAb134-05</plasmid>
    </source>
</reference>
<name>A0ABX8AVY9_9HYPH</name>
<dbReference type="RefSeq" id="WP_075699233.1">
    <property type="nucleotide sequence ID" value="NZ_CP074131.1"/>
</dbReference>
<gene>
    <name evidence="1" type="ORF">KGB56_26920</name>
</gene>
<accession>A0ABX8AVY9</accession>
<keyword evidence="2" id="KW-1185">Reference proteome</keyword>
<protein>
    <submittedName>
        <fullName evidence="1">Uncharacterized protein</fullName>
    </submittedName>
</protein>
<proteinExistence type="predicted"/>
<dbReference type="EMBL" id="CP074131">
    <property type="protein sequence ID" value="QUS59219.1"/>
    <property type="molecule type" value="Genomic_DNA"/>
</dbReference>
<keyword evidence="1" id="KW-0614">Plasmid</keyword>
<geneLocation type="plasmid" evidence="1 2">
    <name>pAb134-05</name>
</geneLocation>